<dbReference type="InterPro" id="IPR005913">
    <property type="entry name" value="dTDP_dehydrorham_reduct"/>
</dbReference>
<comment type="catalytic activity">
    <reaction evidence="5">
        <text>dTDP-beta-L-rhamnose + NADP(+) = dTDP-4-dehydro-beta-L-rhamnose + NADPH + H(+)</text>
        <dbReference type="Rhea" id="RHEA:21796"/>
        <dbReference type="ChEBI" id="CHEBI:15378"/>
        <dbReference type="ChEBI" id="CHEBI:57510"/>
        <dbReference type="ChEBI" id="CHEBI:57783"/>
        <dbReference type="ChEBI" id="CHEBI:58349"/>
        <dbReference type="ChEBI" id="CHEBI:62830"/>
        <dbReference type="EC" id="1.1.1.133"/>
    </reaction>
</comment>
<dbReference type="AlphaFoldDB" id="A0A5F1Z4A2"/>
<keyword evidence="6 8" id="KW-0560">Oxidoreductase</keyword>
<evidence type="ECO:0000259" key="7">
    <source>
        <dbReference type="Pfam" id="PF04321"/>
    </source>
</evidence>
<dbReference type="GO" id="GO:0005829">
    <property type="term" value="C:cytosol"/>
    <property type="evidence" value="ECO:0007669"/>
    <property type="project" value="TreeGrafter"/>
</dbReference>
<dbReference type="EMBL" id="RQFP01000014">
    <property type="protein sequence ID" value="TGK91972.1"/>
    <property type="molecule type" value="Genomic_DNA"/>
</dbReference>
<name>A0A5F1Z4A2_9LEPT</name>
<dbReference type="RefSeq" id="WP_135677261.1">
    <property type="nucleotide sequence ID" value="NZ_RQFP01000014.1"/>
</dbReference>
<evidence type="ECO:0000256" key="1">
    <source>
        <dbReference type="ARBA" id="ARBA00004781"/>
    </source>
</evidence>
<dbReference type="OrthoDB" id="9803892at2"/>
<gene>
    <name evidence="8" type="primary">rfbD</name>
    <name evidence="8" type="ORF">EHQ30_17475</name>
</gene>
<protein>
    <recommendedName>
        <fullName evidence="4 6">dTDP-4-dehydrorhamnose reductase</fullName>
        <ecNumber evidence="3 6">1.1.1.133</ecNumber>
    </recommendedName>
</protein>
<accession>A0A5F1Z4A2</accession>
<dbReference type="SUPFAM" id="SSF51735">
    <property type="entry name" value="NAD(P)-binding Rossmann-fold domains"/>
    <property type="match status" value="1"/>
</dbReference>
<dbReference type="PANTHER" id="PTHR10491">
    <property type="entry name" value="DTDP-4-DEHYDRORHAMNOSE REDUCTASE"/>
    <property type="match status" value="1"/>
</dbReference>
<comment type="function">
    <text evidence="6">Catalyzes the reduction of dTDP-6-deoxy-L-lyxo-4-hexulose to yield dTDP-L-rhamnose.</text>
</comment>
<evidence type="ECO:0000256" key="2">
    <source>
        <dbReference type="ARBA" id="ARBA00010944"/>
    </source>
</evidence>
<organism evidence="8 9">
    <name type="scientific">Leptospira brenneri</name>
    <dbReference type="NCBI Taxonomy" id="2023182"/>
    <lineage>
        <taxon>Bacteria</taxon>
        <taxon>Pseudomonadati</taxon>
        <taxon>Spirochaetota</taxon>
        <taxon>Spirochaetia</taxon>
        <taxon>Leptospirales</taxon>
        <taxon>Leptospiraceae</taxon>
        <taxon>Leptospira</taxon>
    </lineage>
</organism>
<dbReference type="CDD" id="cd05254">
    <property type="entry name" value="dTDP_HR_like_SDR_e"/>
    <property type="match status" value="1"/>
</dbReference>
<comment type="pathway">
    <text evidence="1 6">Carbohydrate biosynthesis; dTDP-L-rhamnose biosynthesis.</text>
</comment>
<dbReference type="Gene3D" id="3.40.50.720">
    <property type="entry name" value="NAD(P)-binding Rossmann-like Domain"/>
    <property type="match status" value="1"/>
</dbReference>
<evidence type="ECO:0000256" key="6">
    <source>
        <dbReference type="RuleBase" id="RU364082"/>
    </source>
</evidence>
<comment type="similarity">
    <text evidence="2 6">Belongs to the dTDP-4-dehydrorhamnose reductase family.</text>
</comment>
<keyword evidence="6" id="KW-0521">NADP</keyword>
<dbReference type="Proteomes" id="UP000297891">
    <property type="component" value="Unassembled WGS sequence"/>
</dbReference>
<dbReference type="GO" id="GO:0008831">
    <property type="term" value="F:dTDP-4-dehydrorhamnose reductase activity"/>
    <property type="evidence" value="ECO:0007669"/>
    <property type="project" value="UniProtKB-EC"/>
</dbReference>
<evidence type="ECO:0000256" key="5">
    <source>
        <dbReference type="ARBA" id="ARBA00048200"/>
    </source>
</evidence>
<dbReference type="InterPro" id="IPR029903">
    <property type="entry name" value="RmlD-like-bd"/>
</dbReference>
<dbReference type="EC" id="1.1.1.133" evidence="3 6"/>
<keyword evidence="9" id="KW-1185">Reference proteome</keyword>
<proteinExistence type="inferred from homology"/>
<dbReference type="InterPro" id="IPR036291">
    <property type="entry name" value="NAD(P)-bd_dom_sf"/>
</dbReference>
<sequence length="288" mass="32661">MKRILVTGSTGQLGNELSLLSLGETEYSFEFVDRSVLDLSSETSIQKFFSKTLFPDLFAIINGAAYTAVDLAEKDEVNARFVNVEAPKKLASYAKSVGAKFVHVSTDFVFDGNHSRPYQEADFKNPISVYGKTKSLGEDEILDMNPDSIIIRTSWVYSKFGKNFFNTIHRLAKERENLKVIDDQIGTPTWAGDLAKVCLLAANSKQSGIFHFSNEGIASWYDFAYEIVNKFGYNCHVIPIATEDYPTDARRPSYSVLSKKKFRENFNFMNVHWRERLHQLVEEVKKGS</sequence>
<dbReference type="NCBIfam" id="TIGR01214">
    <property type="entry name" value="rmlD"/>
    <property type="match status" value="1"/>
</dbReference>
<evidence type="ECO:0000313" key="9">
    <source>
        <dbReference type="Proteomes" id="UP000297891"/>
    </source>
</evidence>
<evidence type="ECO:0000256" key="3">
    <source>
        <dbReference type="ARBA" id="ARBA00012929"/>
    </source>
</evidence>
<dbReference type="GO" id="GO:0019305">
    <property type="term" value="P:dTDP-rhamnose biosynthetic process"/>
    <property type="evidence" value="ECO:0007669"/>
    <property type="project" value="UniProtKB-UniPathway"/>
</dbReference>
<dbReference type="UniPathway" id="UPA00124"/>
<reference evidence="8" key="1">
    <citation type="journal article" date="2019" name="PLoS Negl. Trop. Dis.">
        <title>Revisiting the worldwide diversity of Leptospira species in the environment.</title>
        <authorList>
            <person name="Vincent A.T."/>
            <person name="Schiettekatte O."/>
            <person name="Bourhy P."/>
            <person name="Veyrier F.J."/>
            <person name="Picardeau M."/>
        </authorList>
    </citation>
    <scope>NUCLEOTIDE SEQUENCE [LARGE SCALE GENOMIC DNA]</scope>
    <source>
        <strain evidence="8">201800277</strain>
    </source>
</reference>
<dbReference type="Gene3D" id="3.90.25.10">
    <property type="entry name" value="UDP-galactose 4-epimerase, domain 1"/>
    <property type="match status" value="1"/>
</dbReference>
<evidence type="ECO:0000313" key="8">
    <source>
        <dbReference type="EMBL" id="TGK91972.1"/>
    </source>
</evidence>
<dbReference type="PANTHER" id="PTHR10491:SF4">
    <property type="entry name" value="METHIONINE ADENOSYLTRANSFERASE 2 SUBUNIT BETA"/>
    <property type="match status" value="1"/>
</dbReference>
<evidence type="ECO:0000256" key="4">
    <source>
        <dbReference type="ARBA" id="ARBA00017099"/>
    </source>
</evidence>
<feature type="domain" description="RmlD-like substrate binding" evidence="7">
    <location>
        <begin position="3"/>
        <end position="284"/>
    </location>
</feature>
<comment type="caution">
    <text evidence="8">The sequence shown here is derived from an EMBL/GenBank/DDBJ whole genome shotgun (WGS) entry which is preliminary data.</text>
</comment>
<dbReference type="Pfam" id="PF04321">
    <property type="entry name" value="RmlD_sub_bind"/>
    <property type="match status" value="1"/>
</dbReference>